<dbReference type="InterPro" id="IPR005467">
    <property type="entry name" value="His_kinase_dom"/>
</dbReference>
<dbReference type="RefSeq" id="WP_314281831.1">
    <property type="nucleotide sequence ID" value="NZ_JAVVDO010000011.1"/>
</dbReference>
<dbReference type="EC" id="2.7.13.3" evidence="2"/>
<dbReference type="SMART" id="SM00086">
    <property type="entry name" value="PAC"/>
    <property type="match status" value="1"/>
</dbReference>
<dbReference type="PANTHER" id="PTHR43065">
    <property type="entry name" value="SENSOR HISTIDINE KINASE"/>
    <property type="match status" value="1"/>
</dbReference>
<name>A0ABU3MDY2_9PROT</name>
<proteinExistence type="predicted"/>
<dbReference type="InterPro" id="IPR036890">
    <property type="entry name" value="HATPase_C_sf"/>
</dbReference>
<dbReference type="InterPro" id="IPR003594">
    <property type="entry name" value="HATPase_dom"/>
</dbReference>
<dbReference type="SMART" id="SM00091">
    <property type="entry name" value="PAS"/>
    <property type="match status" value="1"/>
</dbReference>
<gene>
    <name evidence="9" type="ORF">RQ831_08780</name>
</gene>
<sequence length="686" mass="73294">MPLLLAILIAFGLCYTALELAERLRASPDAPFQPQGQPLGQPQGHPVGPSADPSGEVGSGPAGDPWARRVWYATISGTLGLGLWSMMVVPTLLSLPDGLPDIRPLPATLSLALPLLAALPGVALALGHPAAPGAEGPGWREAWRPLGGALLLGAGLLAGCRLSSLALSTLPPDDAPRTLFPAWLIATAGLALLFHLARRPPREPPLRFLLAMPPACCLALVHPVMEAHLSHWLDFVMLRELGEAMPGLLAAMLVAGTLLLLGVVLTFCFLARRISEAAQREAGALRLSEKRLRILYRRSPLPLCVLDGNGAIEQVSDAWLELLGRMRREVLGQPLARFMGPDCARRFADGGWEGVLRQRELRGVAYDFLHRDGGVVHVLLSARVERDASGSTVRILAGLTDITARRQAEEALRQSQRMEALGQIAAGVAHDFNNFLMVVKGNLDIARRDPARAERALCRAGEGADRAAALARRLLAFSRREATVHEKVCLPGLLHGMEDLLHRSLAPGMRLETCLPPGLWPVKAEPAELESALLNLVINARDAIAERQPGRTLPRGLVRIRLMNRPVPNASGMDQAMAGDMVAIEVADNGQGMAPEVLAHATEPFFTTKPAGRGTGLGLAMARRFAEGCGGRLTIDSRPGEGTTVRILLPRCEEPALPPMLMPGAPSGTVDFQGRAEAPQEIPPGP</sequence>
<evidence type="ECO:0000256" key="1">
    <source>
        <dbReference type="ARBA" id="ARBA00000085"/>
    </source>
</evidence>
<dbReference type="InterPro" id="IPR013656">
    <property type="entry name" value="PAS_4"/>
</dbReference>
<evidence type="ECO:0000256" key="5">
    <source>
        <dbReference type="SAM" id="Phobius"/>
    </source>
</evidence>
<accession>A0ABU3MDY2</accession>
<dbReference type="SUPFAM" id="SSF47384">
    <property type="entry name" value="Homodimeric domain of signal transducing histidine kinase"/>
    <property type="match status" value="1"/>
</dbReference>
<feature type="transmembrane region" description="Helical" evidence="5">
    <location>
        <begin position="208"/>
        <end position="225"/>
    </location>
</feature>
<dbReference type="SMART" id="SM00388">
    <property type="entry name" value="HisKA"/>
    <property type="match status" value="1"/>
</dbReference>
<dbReference type="NCBIfam" id="TIGR00229">
    <property type="entry name" value="sensory_box"/>
    <property type="match status" value="1"/>
</dbReference>
<dbReference type="GO" id="GO:0005524">
    <property type="term" value="F:ATP binding"/>
    <property type="evidence" value="ECO:0007669"/>
    <property type="project" value="UniProtKB-KW"/>
</dbReference>
<dbReference type="Pfam" id="PF08448">
    <property type="entry name" value="PAS_4"/>
    <property type="match status" value="1"/>
</dbReference>
<dbReference type="CDD" id="cd00130">
    <property type="entry name" value="PAS"/>
    <property type="match status" value="1"/>
</dbReference>
<feature type="transmembrane region" description="Helical" evidence="5">
    <location>
        <begin position="70"/>
        <end position="93"/>
    </location>
</feature>
<dbReference type="InterPro" id="IPR035965">
    <property type="entry name" value="PAS-like_dom_sf"/>
</dbReference>
<dbReference type="Pfam" id="PF02518">
    <property type="entry name" value="HATPase_c"/>
    <property type="match status" value="1"/>
</dbReference>
<dbReference type="Proteomes" id="UP001258945">
    <property type="component" value="Unassembled WGS sequence"/>
</dbReference>
<dbReference type="SUPFAM" id="SSF55785">
    <property type="entry name" value="PYP-like sensor domain (PAS domain)"/>
    <property type="match status" value="1"/>
</dbReference>
<keyword evidence="5" id="KW-1133">Transmembrane helix</keyword>
<dbReference type="InterPro" id="IPR001610">
    <property type="entry name" value="PAC"/>
</dbReference>
<evidence type="ECO:0000313" key="10">
    <source>
        <dbReference type="Proteomes" id="UP001258945"/>
    </source>
</evidence>
<feature type="domain" description="Histidine kinase" evidence="6">
    <location>
        <begin position="427"/>
        <end position="653"/>
    </location>
</feature>
<evidence type="ECO:0000256" key="3">
    <source>
        <dbReference type="ARBA" id="ARBA00022553"/>
    </source>
</evidence>
<keyword evidence="10" id="KW-1185">Reference proteome</keyword>
<keyword evidence="5" id="KW-0812">Transmembrane</keyword>
<feature type="compositionally biased region" description="Low complexity" evidence="4">
    <location>
        <begin position="32"/>
        <end position="49"/>
    </location>
</feature>
<dbReference type="Gene3D" id="3.30.565.10">
    <property type="entry name" value="Histidine kinase-like ATPase, C-terminal domain"/>
    <property type="match status" value="1"/>
</dbReference>
<keyword evidence="3" id="KW-0597">Phosphoprotein</keyword>
<feature type="domain" description="PAS" evidence="7">
    <location>
        <begin position="288"/>
        <end position="342"/>
    </location>
</feature>
<comment type="caution">
    <text evidence="9">The sequence shown here is derived from an EMBL/GenBank/DDBJ whole genome shotgun (WGS) entry which is preliminary data.</text>
</comment>
<feature type="domain" description="PAC" evidence="8">
    <location>
        <begin position="362"/>
        <end position="414"/>
    </location>
</feature>
<evidence type="ECO:0000256" key="4">
    <source>
        <dbReference type="SAM" id="MobiDB-lite"/>
    </source>
</evidence>
<dbReference type="PRINTS" id="PR00344">
    <property type="entry name" value="BCTRLSENSOR"/>
</dbReference>
<keyword evidence="5" id="KW-0472">Membrane</keyword>
<feature type="transmembrane region" description="Helical" evidence="5">
    <location>
        <begin position="105"/>
        <end position="126"/>
    </location>
</feature>
<dbReference type="PROSITE" id="PS50113">
    <property type="entry name" value="PAC"/>
    <property type="match status" value="1"/>
</dbReference>
<keyword evidence="9" id="KW-0067">ATP-binding</keyword>
<dbReference type="PANTHER" id="PTHR43065:SF42">
    <property type="entry name" value="TWO-COMPONENT SENSOR PPRA"/>
    <property type="match status" value="1"/>
</dbReference>
<dbReference type="InterPro" id="IPR036097">
    <property type="entry name" value="HisK_dim/P_sf"/>
</dbReference>
<feature type="region of interest" description="Disordered" evidence="4">
    <location>
        <begin position="29"/>
        <end position="62"/>
    </location>
</feature>
<dbReference type="Gene3D" id="3.30.450.20">
    <property type="entry name" value="PAS domain"/>
    <property type="match status" value="1"/>
</dbReference>
<evidence type="ECO:0000259" key="7">
    <source>
        <dbReference type="PROSITE" id="PS50112"/>
    </source>
</evidence>
<dbReference type="InterPro" id="IPR004358">
    <property type="entry name" value="Sig_transdc_His_kin-like_C"/>
</dbReference>
<feature type="transmembrane region" description="Helical" evidence="5">
    <location>
        <begin position="178"/>
        <end position="196"/>
    </location>
</feature>
<comment type="catalytic activity">
    <reaction evidence="1">
        <text>ATP + protein L-histidine = ADP + protein N-phospho-L-histidine.</text>
        <dbReference type="EC" id="2.7.13.3"/>
    </reaction>
</comment>
<reference evidence="9 10" key="1">
    <citation type="journal article" date="2019" name="Microb. Pathog.">
        <title>Comparison of VITEK 2, MALDI-TOF MS, 16S rRNA gene sequencing, and whole-genome sequencing for identification of Roseomonas mucosa.</title>
        <authorList>
            <person name="Rudolph W.W."/>
            <person name="Gunzer F."/>
            <person name="Trauth M."/>
            <person name="Bunk B."/>
            <person name="Bigge R."/>
            <person name="Schrottner P."/>
        </authorList>
    </citation>
    <scope>NUCLEOTIDE SEQUENCE [LARGE SCALE GENOMIC DNA]</scope>
    <source>
        <strain evidence="9 10">DSM 103800</strain>
    </source>
</reference>
<dbReference type="InterPro" id="IPR000700">
    <property type="entry name" value="PAS-assoc_C"/>
</dbReference>
<dbReference type="InterPro" id="IPR000014">
    <property type="entry name" value="PAS"/>
</dbReference>
<keyword evidence="9" id="KW-0547">Nucleotide-binding</keyword>
<evidence type="ECO:0000259" key="8">
    <source>
        <dbReference type="PROSITE" id="PS50113"/>
    </source>
</evidence>
<evidence type="ECO:0000313" key="9">
    <source>
        <dbReference type="EMBL" id="MDT8331149.1"/>
    </source>
</evidence>
<evidence type="ECO:0000256" key="2">
    <source>
        <dbReference type="ARBA" id="ARBA00012438"/>
    </source>
</evidence>
<evidence type="ECO:0000259" key="6">
    <source>
        <dbReference type="PROSITE" id="PS50109"/>
    </source>
</evidence>
<dbReference type="InterPro" id="IPR003661">
    <property type="entry name" value="HisK_dim/P_dom"/>
</dbReference>
<feature type="transmembrane region" description="Helical" evidence="5">
    <location>
        <begin position="245"/>
        <end position="270"/>
    </location>
</feature>
<dbReference type="PROSITE" id="PS50112">
    <property type="entry name" value="PAS"/>
    <property type="match status" value="1"/>
</dbReference>
<feature type="region of interest" description="Disordered" evidence="4">
    <location>
        <begin position="663"/>
        <end position="686"/>
    </location>
</feature>
<protein>
    <recommendedName>
        <fullName evidence="2">histidine kinase</fullName>
        <ecNumber evidence="2">2.7.13.3</ecNumber>
    </recommendedName>
</protein>
<dbReference type="SUPFAM" id="SSF55874">
    <property type="entry name" value="ATPase domain of HSP90 chaperone/DNA topoisomerase II/histidine kinase"/>
    <property type="match status" value="1"/>
</dbReference>
<dbReference type="SMART" id="SM00387">
    <property type="entry name" value="HATPase_c"/>
    <property type="match status" value="1"/>
</dbReference>
<dbReference type="PROSITE" id="PS50109">
    <property type="entry name" value="HIS_KIN"/>
    <property type="match status" value="1"/>
</dbReference>
<dbReference type="EMBL" id="JAVVDO010000011">
    <property type="protein sequence ID" value="MDT8331149.1"/>
    <property type="molecule type" value="Genomic_DNA"/>
</dbReference>
<dbReference type="Gene3D" id="1.10.287.130">
    <property type="match status" value="1"/>
</dbReference>
<organism evidence="9 10">
    <name type="scientific">Roseomonas gilardii</name>
    <dbReference type="NCBI Taxonomy" id="257708"/>
    <lineage>
        <taxon>Bacteria</taxon>
        <taxon>Pseudomonadati</taxon>
        <taxon>Pseudomonadota</taxon>
        <taxon>Alphaproteobacteria</taxon>
        <taxon>Acetobacterales</taxon>
        <taxon>Roseomonadaceae</taxon>
        <taxon>Roseomonas</taxon>
    </lineage>
</organism>